<evidence type="ECO:0000313" key="2">
    <source>
        <dbReference type="EMBL" id="PNH00713.1"/>
    </source>
</evidence>
<evidence type="ECO:0008006" key="4">
    <source>
        <dbReference type="Google" id="ProtNLM"/>
    </source>
</evidence>
<dbReference type="InterPro" id="IPR050782">
    <property type="entry name" value="PP1_regulatory_subunit_3"/>
</dbReference>
<protein>
    <recommendedName>
        <fullName evidence="4">CBM21 domain-containing protein</fullName>
    </recommendedName>
</protein>
<sequence length="252" mass="26298">SPTAAAPSVAHVSPLTNSTGGGVEPLVLFHDPDPARSLGWKANSPVRLTHLERVPPPPRAQRQQQQQQEQQQQEQQQQEQQEQQHQGRDQAQQGPQGNTLAAASQGRPHGHTGGGGDLRAQALGRCGDPAPAGSRSLVGPGGAEVGSPGGTRSGQLRGLALGSLWGSVAVVNLAYDKDVSANWDKRLGSGADNFNFLLDLDAAAAQHGVLLRSTLAAGSHVTLQLAVRYVAAGQSHWDNAGGANYTFDLSCE</sequence>
<dbReference type="GO" id="GO:0000164">
    <property type="term" value="C:protein phosphatase type 1 complex"/>
    <property type="evidence" value="ECO:0007669"/>
    <property type="project" value="TreeGrafter"/>
</dbReference>
<accession>A0A2J7ZKC3</accession>
<feature type="region of interest" description="Disordered" evidence="1">
    <location>
        <begin position="1"/>
        <end position="151"/>
    </location>
</feature>
<dbReference type="Gene3D" id="2.60.40.2440">
    <property type="entry name" value="Carbohydrate binding type-21 domain"/>
    <property type="match status" value="1"/>
</dbReference>
<gene>
    <name evidence="2" type="ORF">TSOC_013451</name>
</gene>
<evidence type="ECO:0000256" key="1">
    <source>
        <dbReference type="SAM" id="MobiDB-lite"/>
    </source>
</evidence>
<feature type="compositionally biased region" description="Low complexity" evidence="1">
    <location>
        <begin position="60"/>
        <end position="97"/>
    </location>
</feature>
<proteinExistence type="predicted"/>
<comment type="caution">
    <text evidence="2">The sequence shown here is derived from an EMBL/GenBank/DDBJ whole genome shotgun (WGS) entry which is preliminary data.</text>
</comment>
<name>A0A2J7ZKC3_9CHLO</name>
<feature type="non-terminal residue" evidence="2">
    <location>
        <position position="1"/>
    </location>
</feature>
<dbReference type="OrthoDB" id="544376at2759"/>
<dbReference type="InterPro" id="IPR038175">
    <property type="entry name" value="CBM21_dom_sf"/>
</dbReference>
<dbReference type="PANTHER" id="PTHR12307">
    <property type="entry name" value="PROTEIN PHOSPHATASE 1 REGULATORY SUBUNIT"/>
    <property type="match status" value="1"/>
</dbReference>
<organism evidence="2 3">
    <name type="scientific">Tetrabaena socialis</name>
    <dbReference type="NCBI Taxonomy" id="47790"/>
    <lineage>
        <taxon>Eukaryota</taxon>
        <taxon>Viridiplantae</taxon>
        <taxon>Chlorophyta</taxon>
        <taxon>core chlorophytes</taxon>
        <taxon>Chlorophyceae</taxon>
        <taxon>CS clade</taxon>
        <taxon>Chlamydomonadales</taxon>
        <taxon>Tetrabaenaceae</taxon>
        <taxon>Tetrabaena</taxon>
    </lineage>
</organism>
<dbReference type="AlphaFoldDB" id="A0A2J7ZKC3"/>
<dbReference type="GO" id="GO:0008157">
    <property type="term" value="F:protein phosphatase 1 binding"/>
    <property type="evidence" value="ECO:0007669"/>
    <property type="project" value="TreeGrafter"/>
</dbReference>
<reference evidence="2 3" key="1">
    <citation type="journal article" date="2017" name="Mol. Biol. Evol.">
        <title>The 4-celled Tetrabaena socialis nuclear genome reveals the essential components for genetic control of cell number at the origin of multicellularity in the volvocine lineage.</title>
        <authorList>
            <person name="Featherston J."/>
            <person name="Arakaki Y."/>
            <person name="Hanschen E.R."/>
            <person name="Ferris P.J."/>
            <person name="Michod R.E."/>
            <person name="Olson B.J.S.C."/>
            <person name="Nozaki H."/>
            <person name="Durand P.M."/>
        </authorList>
    </citation>
    <scope>NUCLEOTIDE SEQUENCE [LARGE SCALE GENOMIC DNA]</scope>
    <source>
        <strain evidence="2 3">NIES-571</strain>
    </source>
</reference>
<keyword evidence="3" id="KW-1185">Reference proteome</keyword>
<dbReference type="Proteomes" id="UP000236333">
    <property type="component" value="Unassembled WGS sequence"/>
</dbReference>
<evidence type="ECO:0000313" key="3">
    <source>
        <dbReference type="Proteomes" id="UP000236333"/>
    </source>
</evidence>
<dbReference type="EMBL" id="PGGS01001208">
    <property type="protein sequence ID" value="PNH00713.1"/>
    <property type="molecule type" value="Genomic_DNA"/>
</dbReference>
<dbReference type="PANTHER" id="PTHR12307:SF36">
    <property type="entry name" value="GLYCOGEN-BINDING SUBUNIT 76A"/>
    <property type="match status" value="1"/>
</dbReference>
<feature type="compositionally biased region" description="Gly residues" evidence="1">
    <location>
        <begin position="139"/>
        <end position="151"/>
    </location>
</feature>
<feature type="non-terminal residue" evidence="2">
    <location>
        <position position="252"/>
    </location>
</feature>